<gene>
    <name evidence="1" type="ORF">PHLCEN_2v7389</name>
</gene>
<protein>
    <submittedName>
        <fullName evidence="1">Uncharacterized protein</fullName>
    </submittedName>
</protein>
<evidence type="ECO:0000313" key="1">
    <source>
        <dbReference type="EMBL" id="PSR78548.1"/>
    </source>
</evidence>
<comment type="caution">
    <text evidence="1">The sequence shown here is derived from an EMBL/GenBank/DDBJ whole genome shotgun (WGS) entry which is preliminary data.</text>
</comment>
<organism evidence="1 2">
    <name type="scientific">Hermanssonia centrifuga</name>
    <dbReference type="NCBI Taxonomy" id="98765"/>
    <lineage>
        <taxon>Eukaryota</taxon>
        <taxon>Fungi</taxon>
        <taxon>Dikarya</taxon>
        <taxon>Basidiomycota</taxon>
        <taxon>Agaricomycotina</taxon>
        <taxon>Agaricomycetes</taxon>
        <taxon>Polyporales</taxon>
        <taxon>Meruliaceae</taxon>
        <taxon>Hermanssonia</taxon>
    </lineage>
</organism>
<proteinExistence type="predicted"/>
<sequence length="226" mass="25292">MPSLETLHCTTVTWPAVPDTPPVVYRQRRIPSRLSNVLMDGGCTDNSAVARVLTGRRREVRNSTTAACPLLGLDPEQLHIISKLAFQNAEKINSSSILLKIDSVYRYDARFSFILPSTISPNSIVQVEIIVIIIPEYKDGDSDKWNKTCEQLLPLPKLILAFSSKEEMIRFVRDVVNTEMDELCSADRVKYVVLQGDPEDGMLLQAFVDSEELKVSHCDGSLQKLA</sequence>
<keyword evidence="2" id="KW-1185">Reference proteome</keyword>
<dbReference type="Proteomes" id="UP000186601">
    <property type="component" value="Unassembled WGS sequence"/>
</dbReference>
<dbReference type="EMBL" id="MLYV02000734">
    <property type="protein sequence ID" value="PSR78548.1"/>
    <property type="molecule type" value="Genomic_DNA"/>
</dbReference>
<name>A0A2R6NWP9_9APHY</name>
<dbReference type="AlphaFoldDB" id="A0A2R6NWP9"/>
<reference evidence="1 2" key="1">
    <citation type="submission" date="2018-02" db="EMBL/GenBank/DDBJ databases">
        <title>Genome sequence of the basidiomycete white-rot fungus Phlebia centrifuga.</title>
        <authorList>
            <person name="Granchi Z."/>
            <person name="Peng M."/>
            <person name="de Vries R.P."/>
            <person name="Hilden K."/>
            <person name="Makela M.R."/>
            <person name="Grigoriev I."/>
            <person name="Riley R."/>
        </authorList>
    </citation>
    <scope>NUCLEOTIDE SEQUENCE [LARGE SCALE GENOMIC DNA]</scope>
    <source>
        <strain evidence="1 2">FBCC195</strain>
    </source>
</reference>
<accession>A0A2R6NWP9</accession>
<evidence type="ECO:0000313" key="2">
    <source>
        <dbReference type="Proteomes" id="UP000186601"/>
    </source>
</evidence>